<dbReference type="Proteomes" id="UP000583944">
    <property type="component" value="Unassembled WGS sequence"/>
</dbReference>
<reference evidence="3 4" key="1">
    <citation type="journal article" date="2019" name="Genome Biol. Evol.">
        <title>Nanopore Sequencing Significantly Improves Genome Assembly of the Protozoan Parasite Trypanosoma cruzi.</title>
        <authorList>
            <person name="Diaz-Viraque F."/>
            <person name="Pita S."/>
            <person name="Greif G."/>
            <person name="de Souza R.C.M."/>
            <person name="Iraola G."/>
            <person name="Robello C."/>
        </authorList>
    </citation>
    <scope>NUCLEOTIDE SEQUENCE [LARGE SCALE GENOMIC DNA]</scope>
    <source>
        <strain evidence="3 4">Berenice</strain>
    </source>
</reference>
<comment type="caution">
    <text evidence="3">The sequence shown here is derived from an EMBL/GenBank/DDBJ whole genome shotgun (WGS) entry which is preliminary data.</text>
</comment>
<feature type="compositionally biased region" description="Basic residues" evidence="1">
    <location>
        <begin position="754"/>
        <end position="763"/>
    </location>
</feature>
<dbReference type="VEuPathDB" id="TriTrypDB:ECC02_002971"/>
<keyword evidence="2" id="KW-0472">Membrane</keyword>
<keyword evidence="2" id="KW-1133">Transmembrane helix</keyword>
<dbReference type="InterPro" id="IPR013783">
    <property type="entry name" value="Ig-like_fold"/>
</dbReference>
<gene>
    <name evidence="3" type="ORF">ECC02_002971</name>
</gene>
<evidence type="ECO:0000313" key="4">
    <source>
        <dbReference type="Proteomes" id="UP000583944"/>
    </source>
</evidence>
<feature type="region of interest" description="Disordered" evidence="1">
    <location>
        <begin position="261"/>
        <end position="304"/>
    </location>
</feature>
<feature type="compositionally biased region" description="Basic and acidic residues" evidence="1">
    <location>
        <begin position="133"/>
        <end position="143"/>
    </location>
</feature>
<dbReference type="Gene3D" id="2.60.40.10">
    <property type="entry name" value="Immunoglobulins"/>
    <property type="match status" value="1"/>
</dbReference>
<accession>A0A7J6YCD1</accession>
<dbReference type="EMBL" id="JABDHM010000015">
    <property type="protein sequence ID" value="KAF5224076.1"/>
    <property type="molecule type" value="Genomic_DNA"/>
</dbReference>
<dbReference type="Pfam" id="PF14874">
    <property type="entry name" value="PapD-like"/>
    <property type="match status" value="1"/>
</dbReference>
<feature type="region of interest" description="Disordered" evidence="1">
    <location>
        <begin position="126"/>
        <end position="145"/>
    </location>
</feature>
<protein>
    <recommendedName>
        <fullName evidence="5">Flagellar-associated PapD-like</fullName>
    </recommendedName>
</protein>
<feature type="compositionally biased region" description="Acidic residues" evidence="1">
    <location>
        <begin position="721"/>
        <end position="748"/>
    </location>
</feature>
<feature type="transmembrane region" description="Helical" evidence="2">
    <location>
        <begin position="40"/>
        <end position="57"/>
    </location>
</feature>
<name>A0A7J6YCD1_TRYCR</name>
<evidence type="ECO:0000256" key="2">
    <source>
        <dbReference type="SAM" id="Phobius"/>
    </source>
</evidence>
<sequence length="1748" mass="194564">MSLCIVLNSCFLIHFFFFFLIAFTHPLICILVNKKRRSRLIVFVVGHIWNCFLVRMANEKKSPAPIDVDLADLQAEALSRFNPLVFTFSVQTGNTVCLPKVVEAMTRDPAFAKGFYVLEKRRSTSISQATRGKPGDRRSKQADNTKSTATQFYEDYVRIAVDREIKRREEERARDEEYAALLALYLEEGLTEAEAAEAARKEMEEAAIEGTSSEEGDVRERLYVFLSTYPTNMEEVTELHNCGLSLHAVVSLSSRVALSGSVAAEKPPQASDSSKGKGKGREKRETRKSELKDRSGQNDDKNRLTLATELQQYLEGTKNPLHYLKNIYIHSYDVPTDAIPNASINNTTAANATPNILGDTAPLAVYRLRGTEGNVFSAIVDAVVMLEERYIGFCEWKERRVRVDIPSYVPLRYPQAVVPSSATVEEKGKKRHVASRKKSAVSTVVVPFSNAETIPVFDAQPKNMKGVVAHRSVYDTILSLGKQTYFDKQTFCTACALQVAATLSMPNPELLDPFLPLSKREEQQMLNDKKESSLFVNYVFDVAMLGVDNAHQQLLLFNKEKGSTEPFSPEEESLKKKVPSSILSSQPRKLNDVLSSKDDGNVDNVTLDIRDASVSLLFQSFGIEVEETKKAIEEVTSVGFVYSGRQGVIAHALRKNKLDSWRSVHMNANGCGLEVLYRGDGASRTESSVYTFCGSATFADYVNWQNYCVNEGLYYNPPPPDSDEEEPSGADEEEEEEEEEMYDVGEDGSEGKTVKVKSSRRKKVQESPPVDVLQVADAALRRRRTYEDVLRRLFQKEDVVQEAILSGTGAHCIAEETQWMFTDDGSTIEVRRVVGNTPQVHCVVTDPVDLAFGFLTMAELPTEEIPLVITSSIRCFLTIDDVVQFFFEVVADNTRAVEQVAYMKALESAKLEAKAQYEALEQTKTSRSSKEKVPLPSLATLEEALISQIAVPKEREQRKPMTNARALFHDGTAAAFSAAENCLHFSTVQNLHHSSLIDIFVDVCVGDKVRSIRVSHIHAITVYADGCVMLNAQEIEGYLVSIDLFGNYLTINKEGAMLYVTAAGKRSIIRADGQKLSLEPLMVVTTRDRRTDTNVLLRQDGVQVLLGSGGQLEKVIYGTGCFSASSDGGGYTWHFMGFPEIRVHRGDGRLGFTVDRMETIMDVREQTLQLIHHRSGGEAILDLKTHRLHVRPIPNGNCFTMDCAFGGLVASSEVADYCVSPFGRCGDVRENVFREAEVVSREFLERYEETGGNFEETALQRNFNTFDFPLRVRNSTCRQKFELPTSTLSSYMRYAERSIDRVLSFGVQQSKDLIRVLVRMNNCDDDDGVLIFMNSWLSSVLLQRLKSEIDPTFSRFFSGVSFSGGDVQEQILFLQPPYESAGEEQKSVVPMASSVEQFLLMSHWPNAIQAPRDNKVTAVHVLSTRKGTALMTDNLAELLCSSRLSLSEAEVWSKAMHTLPLVEKAEVAGKNPVDGTQRCQPIRDYTVSGSRVTRAVFLPHKKTRLARDGKYNYWRSTGIIVAAELEEATLNEKNGSTAADISLFEGSHECSAVAASHASADTPEIIKRKGDFVPFMHLMVERGMPPQEHRLVPTLSVMPSVLSFGRVIRGNRYALPVVFTNTSTVPCRYRVTLPTECKDILRVHYPRHFLAPGLTVMAQVEISGTQPLGAMSFSLNVTHEGGLIPVKVEIETVEEEEALLSFSYNSTAVVLGPALINSFVPGTTRRPPPHLLQRAAAKEGAAEVLEPM</sequence>
<feature type="region of interest" description="Disordered" evidence="1">
    <location>
        <begin position="715"/>
        <end position="763"/>
    </location>
</feature>
<proteinExistence type="predicted"/>
<evidence type="ECO:0008006" key="5">
    <source>
        <dbReference type="Google" id="ProtNLM"/>
    </source>
</evidence>
<organism evidence="3 4">
    <name type="scientific">Trypanosoma cruzi</name>
    <dbReference type="NCBI Taxonomy" id="5693"/>
    <lineage>
        <taxon>Eukaryota</taxon>
        <taxon>Discoba</taxon>
        <taxon>Euglenozoa</taxon>
        <taxon>Kinetoplastea</taxon>
        <taxon>Metakinetoplastina</taxon>
        <taxon>Trypanosomatida</taxon>
        <taxon>Trypanosomatidae</taxon>
        <taxon>Trypanosoma</taxon>
        <taxon>Schizotrypanum</taxon>
    </lineage>
</organism>
<feature type="transmembrane region" description="Helical" evidence="2">
    <location>
        <begin position="12"/>
        <end position="33"/>
    </location>
</feature>
<evidence type="ECO:0000256" key="1">
    <source>
        <dbReference type="SAM" id="MobiDB-lite"/>
    </source>
</evidence>
<keyword evidence="2" id="KW-0812">Transmembrane</keyword>
<evidence type="ECO:0000313" key="3">
    <source>
        <dbReference type="EMBL" id="KAF5224076.1"/>
    </source>
</evidence>
<feature type="compositionally biased region" description="Basic and acidic residues" evidence="1">
    <location>
        <begin position="282"/>
        <end position="303"/>
    </location>
</feature>